<dbReference type="InterPro" id="IPR036056">
    <property type="entry name" value="Fibrinogen-like_C"/>
</dbReference>
<dbReference type="SUPFAM" id="SSF56496">
    <property type="entry name" value="Fibrinogen C-terminal domain-like"/>
    <property type="match status" value="1"/>
</dbReference>
<reference evidence="4" key="1">
    <citation type="submission" date="2016-06" db="UniProtKB">
        <authorList>
            <consortium name="WormBaseParasite"/>
        </authorList>
    </citation>
    <scope>IDENTIFICATION</scope>
</reference>
<name>A0A183EWX6_9BILA</name>
<protein>
    <submittedName>
        <fullName evidence="4">Fibrinogen C-terminal domain-containing protein</fullName>
    </submittedName>
</protein>
<reference evidence="2 3" key="2">
    <citation type="submission" date="2018-11" db="EMBL/GenBank/DDBJ databases">
        <authorList>
            <consortium name="Pathogen Informatics"/>
        </authorList>
    </citation>
    <scope>NUCLEOTIDE SEQUENCE [LARGE SCALE GENOMIC DNA]</scope>
</reference>
<organism evidence="4">
    <name type="scientific">Gongylonema pulchrum</name>
    <dbReference type="NCBI Taxonomy" id="637853"/>
    <lineage>
        <taxon>Eukaryota</taxon>
        <taxon>Metazoa</taxon>
        <taxon>Ecdysozoa</taxon>
        <taxon>Nematoda</taxon>
        <taxon>Chromadorea</taxon>
        <taxon>Rhabditida</taxon>
        <taxon>Spirurina</taxon>
        <taxon>Spiruromorpha</taxon>
        <taxon>Spiruroidea</taxon>
        <taxon>Gongylonematidae</taxon>
        <taxon>Gongylonema</taxon>
    </lineage>
</organism>
<dbReference type="Gene3D" id="3.90.215.10">
    <property type="entry name" value="Gamma Fibrinogen, chain A, domain 1"/>
    <property type="match status" value="1"/>
</dbReference>
<dbReference type="AlphaFoldDB" id="A0A183EWX6"/>
<evidence type="ECO:0000313" key="2">
    <source>
        <dbReference type="EMBL" id="VDN44243.1"/>
    </source>
</evidence>
<dbReference type="InterPro" id="IPR014716">
    <property type="entry name" value="Fibrinogen_a/b/g_C_1"/>
</dbReference>
<dbReference type="InterPro" id="IPR002181">
    <property type="entry name" value="Fibrinogen_a/b/g_C_dom"/>
</dbReference>
<feature type="domain" description="Fibrinogen C-terminal" evidence="1">
    <location>
        <begin position="11"/>
        <end position="144"/>
    </location>
</feature>
<dbReference type="WBParaSite" id="GPUH_0002549701-mRNA-1">
    <property type="protein sequence ID" value="GPUH_0002549701-mRNA-1"/>
    <property type="gene ID" value="GPUH_0002549701"/>
</dbReference>
<proteinExistence type="predicted"/>
<dbReference type="Pfam" id="PF00147">
    <property type="entry name" value="Fibrinogen_C"/>
    <property type="match status" value="1"/>
</dbReference>
<sequence>MYRLTNRPQCPNELLLRLRAATNGQIILVRYSQFVVCERLLDYRLNIGNIVFGNGFNGKNYGTWYDSQASKSDCFILVANDLADSQMCPFQTSSEKKCEEGGGWWRKHCQQKGVLTAMNKAQGAYPGLVWNGQRLSAVQMLIRPRGYIPPQKKPTKF</sequence>
<dbReference type="Proteomes" id="UP000271098">
    <property type="component" value="Unassembled WGS sequence"/>
</dbReference>
<evidence type="ECO:0000259" key="1">
    <source>
        <dbReference type="Pfam" id="PF00147"/>
    </source>
</evidence>
<dbReference type="EMBL" id="UYRT01105347">
    <property type="protein sequence ID" value="VDN44243.1"/>
    <property type="molecule type" value="Genomic_DNA"/>
</dbReference>
<gene>
    <name evidence="2" type="ORF">GPUH_LOCUS25466</name>
</gene>
<accession>A0A183EWX6</accession>
<keyword evidence="3" id="KW-1185">Reference proteome</keyword>
<evidence type="ECO:0000313" key="3">
    <source>
        <dbReference type="Proteomes" id="UP000271098"/>
    </source>
</evidence>
<dbReference type="OrthoDB" id="6514358at2759"/>
<evidence type="ECO:0000313" key="4">
    <source>
        <dbReference type="WBParaSite" id="GPUH_0002549701-mRNA-1"/>
    </source>
</evidence>